<feature type="compositionally biased region" description="Basic residues" evidence="1">
    <location>
        <begin position="286"/>
        <end position="298"/>
    </location>
</feature>
<keyword evidence="3" id="KW-1185">Reference proteome</keyword>
<protein>
    <submittedName>
        <fullName evidence="2">Uncharacterized protein</fullName>
    </submittedName>
</protein>
<dbReference type="EMBL" id="CAJNJA010070696">
    <property type="protein sequence ID" value="CAE7901522.1"/>
    <property type="molecule type" value="Genomic_DNA"/>
</dbReference>
<gene>
    <name evidence="2" type="ORF">SNEC2469_LOCUS30360</name>
</gene>
<evidence type="ECO:0000313" key="2">
    <source>
        <dbReference type="EMBL" id="CAE7901522.1"/>
    </source>
</evidence>
<evidence type="ECO:0000256" key="1">
    <source>
        <dbReference type="SAM" id="MobiDB-lite"/>
    </source>
</evidence>
<dbReference type="OrthoDB" id="10501852at2759"/>
<accession>A0A813BGN7</accession>
<dbReference type="AlphaFoldDB" id="A0A813BGN7"/>
<evidence type="ECO:0000313" key="3">
    <source>
        <dbReference type="Proteomes" id="UP000601435"/>
    </source>
</evidence>
<comment type="caution">
    <text evidence="2">The sequence shown here is derived from an EMBL/GenBank/DDBJ whole genome shotgun (WGS) entry which is preliminary data.</text>
</comment>
<name>A0A813BGN7_9DINO</name>
<proteinExistence type="predicted"/>
<dbReference type="Proteomes" id="UP000601435">
    <property type="component" value="Unassembled WGS sequence"/>
</dbReference>
<reference evidence="2" key="1">
    <citation type="submission" date="2021-02" db="EMBL/GenBank/DDBJ databases">
        <authorList>
            <person name="Dougan E. K."/>
            <person name="Rhodes N."/>
            <person name="Thang M."/>
            <person name="Chan C."/>
        </authorList>
    </citation>
    <scope>NUCLEOTIDE SEQUENCE</scope>
</reference>
<sequence length="1050" mass="116727">MIELFGSVTDQSGLKKELLEHAQGRATMRLHQDAPHLGAVRSDDFQEKTCCKFAECLCGENVTAARFHANFIALFRPFLRTRLIAKSAAAKAKASSQPAGKKSMKPVPRQLMEQGFMVIKFTKMPPEKSTVRPSARVNWEQAAEESLGALQIEATRRPFDDAPPHVEETIWAHVGFANYRDWHLSLLLLQEDNSTSAFTESGEPLTVLQVPEASVFLNDTVAFKRYFDLASSWKASLHVIYVNDEMLSEMEMVPCVIEVHRLASVPELVVWKGRQEEDRLLELHPPKKKKRHKKRTGKKLPSERPAKKSRLSIWGPEPMASDVAAPLREPDDVAGGSGSDGPSGDDSESSGAEADGNSDDEAPVAPWILRHIDVVETLESKQKKTAQRVAGFKKWLGKGKPAAMSSAAGPSAPSASSLGAAGSADAPPLVRDAGLDSQDPGAHDTGATRKKSKTEQVCVIPGIGEIHYYPPSKNFVAFCRAPNHYECRKSRTANPPALPVKRNRRGQGRPIGLLAEWLYRGRDFSNKEEHGAAEVVLGFTHEQRLAARRRFLQEKRRLHVVSVLDSIHFATSRDLGLWIYMIFLRRDIYDACDAQMLKTILGVEILEKQSASTPVKVADLLMPRDHPQYAASIDSLGKECGTARPKAGEASSELASWKVQTVRWSENLGVDVEKNPVWTERASFKGLGLPKSDRVRNLLNLVCLQKWHDSKVNGPLNGAFASVCWERLMQGTYLNWSQNPDRRHFTKNDGNLNCLCASSQIYSYDLDRALFPVEYLRLQGWGFEVEVPSACKKKIRSMAADGFALPCLGAIIWAVYLLRGLPSGQEREWANFTARGQPTGLWCMVHAKGAIQMFPAHPLEEVGALYHEDSERGRRVKKIMDEAVENMLQDPAPVFALPATLSSVAQQGIRMIFELAFLSEADVTRLTGRSPKFLNLQVVHLQSEQHGNALLSGFLLNMRGLPIDEIFSVRRVQVYRDTSLQLSEDNLQPDKMIHETQPAVLLDYLSSKQQATYPKEFIGSNVRHVPPTLAQLVERGNEREAAGVQIMSVC</sequence>
<organism evidence="2 3">
    <name type="scientific">Symbiodinium necroappetens</name>
    <dbReference type="NCBI Taxonomy" id="1628268"/>
    <lineage>
        <taxon>Eukaryota</taxon>
        <taxon>Sar</taxon>
        <taxon>Alveolata</taxon>
        <taxon>Dinophyceae</taxon>
        <taxon>Suessiales</taxon>
        <taxon>Symbiodiniaceae</taxon>
        <taxon>Symbiodinium</taxon>
    </lineage>
</organism>
<feature type="region of interest" description="Disordered" evidence="1">
    <location>
        <begin position="400"/>
        <end position="454"/>
    </location>
</feature>
<feature type="region of interest" description="Disordered" evidence="1">
    <location>
        <begin position="281"/>
        <end position="363"/>
    </location>
</feature>
<feature type="compositionally biased region" description="Low complexity" evidence="1">
    <location>
        <begin position="400"/>
        <end position="428"/>
    </location>
</feature>